<dbReference type="SFLD" id="SFLDS00003">
    <property type="entry name" value="Haloacid_Dehalogenase"/>
    <property type="match status" value="1"/>
</dbReference>
<dbReference type="SFLD" id="SFLDG01140">
    <property type="entry name" value="C2.B:_Phosphomannomutase_and_P"/>
    <property type="match status" value="1"/>
</dbReference>
<dbReference type="InterPro" id="IPR036412">
    <property type="entry name" value="HAD-like_sf"/>
</dbReference>
<reference evidence="2 3" key="1">
    <citation type="submission" date="2020-11" db="EMBL/GenBank/DDBJ databases">
        <title>Arthrobacter antarcticus sp. nov., isolated from Antarctic Soil.</title>
        <authorList>
            <person name="Li J."/>
        </authorList>
    </citation>
    <scope>NUCLEOTIDE SEQUENCE [LARGE SCALE GENOMIC DNA]</scope>
    <source>
        <strain evidence="2 3">Z1-20</strain>
    </source>
</reference>
<dbReference type="AlphaFoldDB" id="A0A931CPR2"/>
<dbReference type="SUPFAM" id="SSF56784">
    <property type="entry name" value="HAD-like"/>
    <property type="match status" value="1"/>
</dbReference>
<keyword evidence="3" id="KW-1185">Reference proteome</keyword>
<dbReference type="InterPro" id="IPR006379">
    <property type="entry name" value="HAD-SF_hydro_IIB"/>
</dbReference>
<proteinExistence type="predicted"/>
<feature type="region of interest" description="Disordered" evidence="1">
    <location>
        <begin position="1"/>
        <end position="30"/>
    </location>
</feature>
<accession>A0A931CPR2</accession>
<dbReference type="RefSeq" id="WP_196396810.1">
    <property type="nucleotide sequence ID" value="NZ_JADNYM010000012.1"/>
</dbReference>
<evidence type="ECO:0000256" key="1">
    <source>
        <dbReference type="SAM" id="MobiDB-lite"/>
    </source>
</evidence>
<dbReference type="PANTHER" id="PTHR10000:SF8">
    <property type="entry name" value="HAD SUPERFAMILY HYDROLASE-LIKE, TYPE 3"/>
    <property type="match status" value="1"/>
</dbReference>
<dbReference type="InterPro" id="IPR023214">
    <property type="entry name" value="HAD_sf"/>
</dbReference>
<protein>
    <submittedName>
        <fullName evidence="2">HAD family phosphatase</fullName>
    </submittedName>
</protein>
<name>A0A931CPR2_9MICC</name>
<dbReference type="EMBL" id="JADNYM010000012">
    <property type="protein sequence ID" value="MBG0739866.1"/>
    <property type="molecule type" value="Genomic_DNA"/>
</dbReference>
<dbReference type="GO" id="GO:0016791">
    <property type="term" value="F:phosphatase activity"/>
    <property type="evidence" value="ECO:0007669"/>
    <property type="project" value="TreeGrafter"/>
</dbReference>
<dbReference type="Pfam" id="PF08282">
    <property type="entry name" value="Hydrolase_3"/>
    <property type="match status" value="1"/>
</dbReference>
<feature type="compositionally biased region" description="Polar residues" evidence="1">
    <location>
        <begin position="20"/>
        <end position="29"/>
    </location>
</feature>
<evidence type="ECO:0000313" key="3">
    <source>
        <dbReference type="Proteomes" id="UP000655366"/>
    </source>
</evidence>
<feature type="compositionally biased region" description="Polar residues" evidence="1">
    <location>
        <begin position="1"/>
        <end position="12"/>
    </location>
</feature>
<dbReference type="NCBIfam" id="TIGR01484">
    <property type="entry name" value="HAD-SF-IIB"/>
    <property type="match status" value="1"/>
</dbReference>
<comment type="caution">
    <text evidence="2">The sequence shown here is derived from an EMBL/GenBank/DDBJ whole genome shotgun (WGS) entry which is preliminary data.</text>
</comment>
<sequence>MTILTPSMVSGTDDQRYDESTNITKSNDNAPAGNLPAHLVALDVDGTLVDHDGMMSDAVRAAARETVAAGHQVIIATGRSLGALLPVVKQIGLQRGFGVASNGGVTVRLDPSLEWGYEVIERETFDPRLALTALRERLPGARYAVEDVHGNFLATERFQDRSFGIEARGVDFQHLLGLEAVRVVVNSTDSSTAEFAAAIAECGLQGVTYSVGWTAWLDIAAAGVSKATALEKLRSRLGVQQSHTVAVGDGNNDIEMLTWAARGVAMGQANEAVRAAANETTASVYDDGAAHVLRSLL</sequence>
<dbReference type="PROSITE" id="PS01229">
    <property type="entry name" value="COF_2"/>
    <property type="match status" value="1"/>
</dbReference>
<dbReference type="PANTHER" id="PTHR10000">
    <property type="entry name" value="PHOSPHOSERINE PHOSPHATASE"/>
    <property type="match status" value="1"/>
</dbReference>
<dbReference type="GO" id="GO:0005829">
    <property type="term" value="C:cytosol"/>
    <property type="evidence" value="ECO:0007669"/>
    <property type="project" value="TreeGrafter"/>
</dbReference>
<evidence type="ECO:0000313" key="2">
    <source>
        <dbReference type="EMBL" id="MBG0739866.1"/>
    </source>
</evidence>
<dbReference type="Proteomes" id="UP000655366">
    <property type="component" value="Unassembled WGS sequence"/>
</dbReference>
<gene>
    <name evidence="2" type="ORF">IV500_10760</name>
</gene>
<dbReference type="Gene3D" id="3.30.1240.10">
    <property type="match status" value="1"/>
</dbReference>
<organism evidence="2 3">
    <name type="scientific">Arthrobacter terrae</name>
    <dbReference type="NCBI Taxonomy" id="2935737"/>
    <lineage>
        <taxon>Bacteria</taxon>
        <taxon>Bacillati</taxon>
        <taxon>Actinomycetota</taxon>
        <taxon>Actinomycetes</taxon>
        <taxon>Micrococcales</taxon>
        <taxon>Micrococcaceae</taxon>
        <taxon>Arthrobacter</taxon>
    </lineage>
</organism>
<dbReference type="GO" id="GO:0000287">
    <property type="term" value="F:magnesium ion binding"/>
    <property type="evidence" value="ECO:0007669"/>
    <property type="project" value="TreeGrafter"/>
</dbReference>
<dbReference type="Gene3D" id="3.40.50.1000">
    <property type="entry name" value="HAD superfamily/HAD-like"/>
    <property type="match status" value="1"/>
</dbReference>